<keyword evidence="2" id="KW-1185">Reference proteome</keyword>
<gene>
    <name evidence="1" type="ORF">ACFQ11_08400</name>
</gene>
<evidence type="ECO:0000313" key="2">
    <source>
        <dbReference type="Proteomes" id="UP001596972"/>
    </source>
</evidence>
<accession>A0ABW3EJ89</accession>
<dbReference type="PROSITE" id="PS51257">
    <property type="entry name" value="PROKAR_LIPOPROTEIN"/>
    <property type="match status" value="1"/>
</dbReference>
<evidence type="ECO:0008006" key="3">
    <source>
        <dbReference type="Google" id="ProtNLM"/>
    </source>
</evidence>
<reference evidence="2" key="1">
    <citation type="journal article" date="2019" name="Int. J. Syst. Evol. Microbiol.">
        <title>The Global Catalogue of Microorganisms (GCM) 10K type strain sequencing project: providing services to taxonomists for standard genome sequencing and annotation.</title>
        <authorList>
            <consortium name="The Broad Institute Genomics Platform"/>
            <consortium name="The Broad Institute Genome Sequencing Center for Infectious Disease"/>
            <person name="Wu L."/>
            <person name="Ma J."/>
        </authorList>
    </citation>
    <scope>NUCLEOTIDE SEQUENCE [LARGE SCALE GENOMIC DNA]</scope>
    <source>
        <strain evidence="2">JCM 31202</strain>
    </source>
</reference>
<proteinExistence type="predicted"/>
<protein>
    <recommendedName>
        <fullName evidence="3">Transposase</fullName>
    </recommendedName>
</protein>
<dbReference type="EMBL" id="JBHTJA010000010">
    <property type="protein sequence ID" value="MFD0900409.1"/>
    <property type="molecule type" value="Genomic_DNA"/>
</dbReference>
<sequence>MTRPLLPPPQVRPQGGATVNVDDEAVFAAVVTSGCAWRSLPPCSEAS</sequence>
<organism evidence="1 2">
    <name type="scientific">Actinomadura sediminis</name>
    <dbReference type="NCBI Taxonomy" id="1038904"/>
    <lineage>
        <taxon>Bacteria</taxon>
        <taxon>Bacillati</taxon>
        <taxon>Actinomycetota</taxon>
        <taxon>Actinomycetes</taxon>
        <taxon>Streptosporangiales</taxon>
        <taxon>Thermomonosporaceae</taxon>
        <taxon>Actinomadura</taxon>
    </lineage>
</organism>
<comment type="caution">
    <text evidence="1">The sequence shown here is derived from an EMBL/GenBank/DDBJ whole genome shotgun (WGS) entry which is preliminary data.</text>
</comment>
<evidence type="ECO:0000313" key="1">
    <source>
        <dbReference type="EMBL" id="MFD0900409.1"/>
    </source>
</evidence>
<name>A0ABW3EJ89_9ACTN</name>
<dbReference type="Proteomes" id="UP001596972">
    <property type="component" value="Unassembled WGS sequence"/>
</dbReference>